<dbReference type="PANTHER" id="PTHR43013">
    <property type="entry name" value="GLUTAMYL-TRNA REDUCTASE"/>
    <property type="match status" value="1"/>
</dbReference>
<dbReference type="Pfam" id="PF01488">
    <property type="entry name" value="Shikimate_DH"/>
    <property type="match status" value="1"/>
</dbReference>
<organism evidence="17 18">
    <name type="scientific">Methanogenium marinum</name>
    <dbReference type="NCBI Taxonomy" id="348610"/>
    <lineage>
        <taxon>Archaea</taxon>
        <taxon>Methanobacteriati</taxon>
        <taxon>Methanobacteriota</taxon>
        <taxon>Stenosarchaea group</taxon>
        <taxon>Methanomicrobia</taxon>
        <taxon>Methanomicrobiales</taxon>
        <taxon>Methanomicrobiaceae</taxon>
        <taxon>Methanogenium</taxon>
    </lineage>
</organism>
<gene>
    <name evidence="8 17" type="primary">hemA</name>
    <name evidence="17" type="ORF">L0665_02125</name>
</gene>
<dbReference type="InterPro" id="IPR015895">
    <property type="entry name" value="4pyrrol_synth_GluRdtase_N"/>
</dbReference>
<feature type="binding site" evidence="8 10">
    <location>
        <begin position="51"/>
        <end position="54"/>
    </location>
    <ligand>
        <name>substrate</name>
    </ligand>
</feature>
<evidence type="ECO:0000259" key="14">
    <source>
        <dbReference type="Pfam" id="PF00745"/>
    </source>
</evidence>
<comment type="domain">
    <text evidence="8">Possesses an unusual extended V-shaped dimeric structure with each monomer consisting of three distinct domains arranged along a curved 'spinal' alpha-helix. The N-terminal catalytic domain specifically recognizes the glutamate moiety of the substrate. The second domain is the NADPH-binding domain, and the third C-terminal domain is responsible for dimerization.</text>
</comment>
<comment type="subunit">
    <text evidence="8">Homodimer.</text>
</comment>
<dbReference type="InterPro" id="IPR018214">
    <property type="entry name" value="GluRdtase_CS"/>
</dbReference>
<dbReference type="AlphaFoldDB" id="A0A9Q4KSK5"/>
<keyword evidence="6 8" id="KW-0627">Porphyrin biosynthesis</keyword>
<dbReference type="Gene3D" id="3.40.50.720">
    <property type="entry name" value="NAD(P)-binding Rossmann-like Domain"/>
    <property type="match status" value="1"/>
</dbReference>
<dbReference type="EC" id="1.2.1.70" evidence="3 8"/>
<feature type="active site" description="Nucleophile" evidence="8 9">
    <location>
        <position position="52"/>
    </location>
</feature>
<evidence type="ECO:0000256" key="10">
    <source>
        <dbReference type="PIRSR" id="PIRSR000445-2"/>
    </source>
</evidence>
<evidence type="ECO:0000256" key="5">
    <source>
        <dbReference type="ARBA" id="ARBA00023002"/>
    </source>
</evidence>
<dbReference type="PROSITE" id="PS00747">
    <property type="entry name" value="GLUTR"/>
    <property type="match status" value="1"/>
</dbReference>
<dbReference type="GO" id="GO:0050661">
    <property type="term" value="F:NADP binding"/>
    <property type="evidence" value="ECO:0007669"/>
    <property type="project" value="InterPro"/>
</dbReference>
<feature type="binding site" evidence="8 10">
    <location>
        <position position="110"/>
    </location>
    <ligand>
        <name>substrate</name>
    </ligand>
</feature>
<evidence type="ECO:0000256" key="9">
    <source>
        <dbReference type="PIRSR" id="PIRSR000445-1"/>
    </source>
</evidence>
<dbReference type="CDD" id="cd05213">
    <property type="entry name" value="NAD_bind_Glutamyl_tRNA_reduct"/>
    <property type="match status" value="1"/>
</dbReference>
<evidence type="ECO:0000256" key="7">
    <source>
        <dbReference type="ARBA" id="ARBA00047464"/>
    </source>
</evidence>
<feature type="binding site" evidence="8 10">
    <location>
        <begin position="104"/>
        <end position="106"/>
    </location>
    <ligand>
        <name>substrate</name>
    </ligand>
</feature>
<feature type="domain" description="Quinate/shikimate 5-dehydrogenase/glutamyl-tRNA reductase" evidence="15">
    <location>
        <begin position="161"/>
        <end position="302"/>
    </location>
</feature>
<evidence type="ECO:0000256" key="8">
    <source>
        <dbReference type="HAMAP-Rule" id="MF_00087"/>
    </source>
</evidence>
<dbReference type="InterPro" id="IPR036453">
    <property type="entry name" value="GluRdtase_dimer_dom_sf"/>
</dbReference>
<feature type="domain" description="Tetrapyrrole biosynthesis glutamyl-tRNA reductase dimerisation" evidence="14">
    <location>
        <begin position="316"/>
        <end position="408"/>
    </location>
</feature>
<reference evidence="17" key="1">
    <citation type="submission" date="2022-01" db="EMBL/GenBank/DDBJ databases">
        <title>Draft genome of Methanogenium marinum DSM 15558.</title>
        <authorList>
            <person name="Chen S.-C."/>
            <person name="You Y.-T."/>
        </authorList>
    </citation>
    <scope>NUCLEOTIDE SEQUENCE</scope>
    <source>
        <strain evidence="17">DSM 15558</strain>
    </source>
</reference>
<comment type="pathway">
    <text evidence="1 8 13">Porphyrin-containing compound metabolism; protoporphyrin-IX biosynthesis; 5-aminolevulinate from L-glutamyl-tRNA(Glu): step 1/2.</text>
</comment>
<evidence type="ECO:0000256" key="1">
    <source>
        <dbReference type="ARBA" id="ARBA00005059"/>
    </source>
</evidence>
<keyword evidence="18" id="KW-1185">Reference proteome</keyword>
<keyword evidence="5 8" id="KW-0560">Oxidoreductase</keyword>
<comment type="similarity">
    <text evidence="2 8 13">Belongs to the glutamyl-tRNA reductase family.</text>
</comment>
<dbReference type="InterPro" id="IPR036343">
    <property type="entry name" value="GluRdtase_N_sf"/>
</dbReference>
<comment type="caution">
    <text evidence="17">The sequence shown here is derived from an EMBL/GenBank/DDBJ whole genome shotgun (WGS) entry which is preliminary data.</text>
</comment>
<dbReference type="GO" id="GO:0008883">
    <property type="term" value="F:glutamyl-tRNA reductase activity"/>
    <property type="evidence" value="ECO:0007669"/>
    <property type="project" value="UniProtKB-UniRule"/>
</dbReference>
<dbReference type="InterPro" id="IPR006151">
    <property type="entry name" value="Shikm_DH/Glu-tRNA_Rdtase"/>
</dbReference>
<feature type="domain" description="Glutamyl-tRNA reductase N-terminal" evidence="16">
    <location>
        <begin position="13"/>
        <end position="146"/>
    </location>
</feature>
<dbReference type="PANTHER" id="PTHR43013:SF1">
    <property type="entry name" value="GLUTAMYL-TRNA REDUCTASE"/>
    <property type="match status" value="1"/>
</dbReference>
<dbReference type="SUPFAM" id="SSF69075">
    <property type="entry name" value="Glutamyl tRNA-reductase dimerization domain"/>
    <property type="match status" value="1"/>
</dbReference>
<dbReference type="Pfam" id="PF00745">
    <property type="entry name" value="GlutR_dimer"/>
    <property type="match status" value="1"/>
</dbReference>
<proteinExistence type="inferred from homology"/>
<dbReference type="FunFam" id="3.40.50.720:FF:000031">
    <property type="entry name" value="Glutamyl-tRNA reductase"/>
    <property type="match status" value="1"/>
</dbReference>
<evidence type="ECO:0000256" key="2">
    <source>
        <dbReference type="ARBA" id="ARBA00005916"/>
    </source>
</evidence>
<evidence type="ECO:0000259" key="16">
    <source>
        <dbReference type="Pfam" id="PF05201"/>
    </source>
</evidence>
<feature type="binding site" evidence="8 11">
    <location>
        <begin position="179"/>
        <end position="184"/>
    </location>
    <ligand>
        <name>NADP(+)</name>
        <dbReference type="ChEBI" id="CHEBI:58349"/>
    </ligand>
</feature>
<comment type="catalytic activity">
    <reaction evidence="7 8 13">
        <text>(S)-4-amino-5-oxopentanoate + tRNA(Glu) + NADP(+) = L-glutamyl-tRNA(Glu) + NADPH + H(+)</text>
        <dbReference type="Rhea" id="RHEA:12344"/>
        <dbReference type="Rhea" id="RHEA-COMP:9663"/>
        <dbReference type="Rhea" id="RHEA-COMP:9680"/>
        <dbReference type="ChEBI" id="CHEBI:15378"/>
        <dbReference type="ChEBI" id="CHEBI:57501"/>
        <dbReference type="ChEBI" id="CHEBI:57783"/>
        <dbReference type="ChEBI" id="CHEBI:58349"/>
        <dbReference type="ChEBI" id="CHEBI:78442"/>
        <dbReference type="ChEBI" id="CHEBI:78520"/>
        <dbReference type="EC" id="1.2.1.70"/>
    </reaction>
</comment>
<feature type="site" description="Important for activity" evidence="8 12">
    <location>
        <position position="89"/>
    </location>
</feature>
<evidence type="ECO:0000256" key="6">
    <source>
        <dbReference type="ARBA" id="ARBA00023244"/>
    </source>
</evidence>
<dbReference type="InterPro" id="IPR036291">
    <property type="entry name" value="NAD(P)-bd_dom_sf"/>
</dbReference>
<evidence type="ECO:0000256" key="3">
    <source>
        <dbReference type="ARBA" id="ARBA00012970"/>
    </source>
</evidence>
<keyword evidence="4 8" id="KW-0521">NADP</keyword>
<dbReference type="EMBL" id="JAKELO010000002">
    <property type="protein sequence ID" value="MDE4907418.1"/>
    <property type="molecule type" value="Genomic_DNA"/>
</dbReference>
<dbReference type="Proteomes" id="UP001143747">
    <property type="component" value="Unassembled WGS sequence"/>
</dbReference>
<evidence type="ECO:0000256" key="13">
    <source>
        <dbReference type="RuleBase" id="RU000584"/>
    </source>
</evidence>
<dbReference type="InterPro" id="IPR000343">
    <property type="entry name" value="4pyrrol_synth_GluRdtase"/>
</dbReference>
<evidence type="ECO:0000313" key="18">
    <source>
        <dbReference type="Proteomes" id="UP001143747"/>
    </source>
</evidence>
<dbReference type="GO" id="GO:0019353">
    <property type="term" value="P:protoporphyrinogen IX biosynthetic process from glutamate"/>
    <property type="evidence" value="ECO:0007669"/>
    <property type="project" value="TreeGrafter"/>
</dbReference>
<dbReference type="InterPro" id="IPR015896">
    <property type="entry name" value="4pyrrol_synth_GluRdtase_dimer"/>
</dbReference>
<dbReference type="Gene3D" id="3.30.460.30">
    <property type="entry name" value="Glutamyl-tRNA reductase, N-terminal domain"/>
    <property type="match status" value="1"/>
</dbReference>
<protein>
    <recommendedName>
        <fullName evidence="3 8">Glutamyl-tRNA reductase</fullName>
        <shortName evidence="8">GluTR</shortName>
        <ecNumber evidence="3 8">1.2.1.70</ecNumber>
    </recommendedName>
</protein>
<dbReference type="NCBIfam" id="TIGR01035">
    <property type="entry name" value="hemA"/>
    <property type="match status" value="1"/>
</dbReference>
<comment type="function">
    <text evidence="8">Catalyzes the NADPH-dependent reduction of glutamyl-tRNA(Glu) to glutamate 1-semialdehyde (GSA).</text>
</comment>
<name>A0A9Q4KSK5_9EURY</name>
<evidence type="ECO:0000256" key="11">
    <source>
        <dbReference type="PIRSR" id="PIRSR000445-3"/>
    </source>
</evidence>
<evidence type="ECO:0000259" key="15">
    <source>
        <dbReference type="Pfam" id="PF01488"/>
    </source>
</evidence>
<comment type="miscellaneous">
    <text evidence="8">During catalysis, the active site Cys acts as a nucleophile attacking the alpha-carbonyl group of tRNA-bound glutamate with the formation of a thioester intermediate between enzyme and glutamate, and the concomitant release of tRNA(Glu). The thioester intermediate is finally reduced by direct hydride transfer from NADPH, to form the product GSA.</text>
</comment>
<sequence length="427" mass="46665">MKNGLIPSVAIAGISHHGSDIAEMESFRFPDEAALLTEAQGWFKGALLLQTCNRIEFLVEGDAAMAEAFLHEQGRDGFRTLEGEDALRHLLRLSAGMDSMVVGEDQILGQLKTALALSRENDACSPLIERCITKAAHVGVEVRQRTNINKGAVSIGSAAVELAEDLLGSLNGRHILVVGGGEMGTLVTQALAEKDLTAIYVTNRTFARAEELANLVGGKAVRLDELFRYASLADVIISCTAAPHPIIRYDAVCDAMRDRVWPLDEEKSPLVIIDIAQPRDVEESVGDIDGVYLFTIDDLRTVSEKNMNNRKEEAKEAHAFLDAELTQFVTLLNRAGASDLLAHLHSWAEMIRCRERDKAAVRLRSSGASAEEILDDLSRVLVKKLLNDVTFSVRRCAESGEIETAQALVHAVTAGDNECFRKDDCED</sequence>
<dbReference type="RefSeq" id="WP_274924068.1">
    <property type="nucleotide sequence ID" value="NZ_JAKELO010000002.1"/>
</dbReference>
<accession>A0A9Q4KSK5</accession>
<evidence type="ECO:0000256" key="4">
    <source>
        <dbReference type="ARBA" id="ARBA00022857"/>
    </source>
</evidence>
<feature type="binding site" evidence="8 10">
    <location>
        <position position="99"/>
    </location>
    <ligand>
        <name>substrate</name>
    </ligand>
</feature>
<dbReference type="Pfam" id="PF05201">
    <property type="entry name" value="GlutR_N"/>
    <property type="match status" value="1"/>
</dbReference>
<dbReference type="SUPFAM" id="SSF51735">
    <property type="entry name" value="NAD(P)-binding Rossmann-fold domains"/>
    <property type="match status" value="1"/>
</dbReference>
<evidence type="ECO:0000313" key="17">
    <source>
        <dbReference type="EMBL" id="MDE4907418.1"/>
    </source>
</evidence>
<dbReference type="HAMAP" id="MF_00087">
    <property type="entry name" value="Glu_tRNA_reductase"/>
    <property type="match status" value="1"/>
</dbReference>
<dbReference type="PIRSF" id="PIRSF000445">
    <property type="entry name" value="4pyrrol_synth_GluRdtase"/>
    <property type="match status" value="1"/>
</dbReference>
<dbReference type="SUPFAM" id="SSF69742">
    <property type="entry name" value="Glutamyl tRNA-reductase catalytic, N-terminal domain"/>
    <property type="match status" value="1"/>
</dbReference>
<evidence type="ECO:0000256" key="12">
    <source>
        <dbReference type="PIRSR" id="PIRSR000445-4"/>
    </source>
</evidence>